<keyword evidence="3" id="KW-1185">Reference proteome</keyword>
<organism evidence="2 3">
    <name type="scientific">Funneliformis mosseae</name>
    <name type="common">Endomycorrhizal fungus</name>
    <name type="synonym">Glomus mosseae</name>
    <dbReference type="NCBI Taxonomy" id="27381"/>
    <lineage>
        <taxon>Eukaryota</taxon>
        <taxon>Fungi</taxon>
        <taxon>Fungi incertae sedis</taxon>
        <taxon>Mucoromycota</taxon>
        <taxon>Glomeromycotina</taxon>
        <taxon>Glomeromycetes</taxon>
        <taxon>Glomerales</taxon>
        <taxon>Glomeraceae</taxon>
        <taxon>Funneliformis</taxon>
    </lineage>
</organism>
<accession>A0A9N9ENU1</accession>
<proteinExistence type="predicted"/>
<feature type="compositionally biased region" description="Basic residues" evidence="1">
    <location>
        <begin position="125"/>
        <end position="135"/>
    </location>
</feature>
<feature type="region of interest" description="Disordered" evidence="1">
    <location>
        <begin position="125"/>
        <end position="149"/>
    </location>
</feature>
<evidence type="ECO:0000313" key="3">
    <source>
        <dbReference type="Proteomes" id="UP000789375"/>
    </source>
</evidence>
<gene>
    <name evidence="2" type="ORF">FMOSSE_LOCUS13222</name>
</gene>
<reference evidence="2" key="1">
    <citation type="submission" date="2021-06" db="EMBL/GenBank/DDBJ databases">
        <authorList>
            <person name="Kallberg Y."/>
            <person name="Tangrot J."/>
            <person name="Rosling A."/>
        </authorList>
    </citation>
    <scope>NUCLEOTIDE SEQUENCE</scope>
    <source>
        <strain evidence="2">87-6 pot B 2015</strain>
    </source>
</reference>
<dbReference type="AlphaFoldDB" id="A0A9N9ENU1"/>
<dbReference type="Proteomes" id="UP000789375">
    <property type="component" value="Unassembled WGS sequence"/>
</dbReference>
<name>A0A9N9ENU1_FUNMO</name>
<evidence type="ECO:0000256" key="1">
    <source>
        <dbReference type="SAM" id="MobiDB-lite"/>
    </source>
</evidence>
<comment type="caution">
    <text evidence="2">The sequence shown here is derived from an EMBL/GenBank/DDBJ whole genome shotgun (WGS) entry which is preliminary data.</text>
</comment>
<feature type="compositionally biased region" description="Basic and acidic residues" evidence="1">
    <location>
        <begin position="136"/>
        <end position="149"/>
    </location>
</feature>
<protein>
    <submittedName>
        <fullName evidence="2">127_t:CDS:1</fullName>
    </submittedName>
</protein>
<sequence>MYLKNQSSAHKRNKGEIFCGDKNPQQVYSIPKLKPYLYMTSIIFDTREDNGSRKVEIYEAIEERERKKNLTFQFNIQNEVGNETMELSRKKVEIYEAIGKREREKNPFRFKIQNEVGEKKLKYMKLSRRERKKKKPFEPEDNGSRKEDG</sequence>
<evidence type="ECO:0000313" key="2">
    <source>
        <dbReference type="EMBL" id="CAG8688533.1"/>
    </source>
</evidence>
<dbReference type="EMBL" id="CAJVPP010007447">
    <property type="protein sequence ID" value="CAG8688533.1"/>
    <property type="molecule type" value="Genomic_DNA"/>
</dbReference>